<dbReference type="RefSeq" id="WP_120085761.1">
    <property type="nucleotide sequence ID" value="NZ_QMDW01000022.1"/>
</dbReference>
<feature type="transmembrane region" description="Helical" evidence="1">
    <location>
        <begin position="146"/>
        <end position="163"/>
    </location>
</feature>
<keyword evidence="3" id="KW-1185">Reference proteome</keyword>
<reference evidence="2 3" key="1">
    <citation type="submission" date="2018-06" db="EMBL/GenBank/DDBJ databases">
        <title>Halonotius sp. F13-13 a new haloarchaeeon isolated from a solar saltern from Isla Cristina, Huelva, Spain.</title>
        <authorList>
            <person name="Duran-Viseras A."/>
            <person name="Sanchez-Porro C."/>
            <person name="Ventosa A."/>
        </authorList>
    </citation>
    <scope>NUCLEOTIDE SEQUENCE [LARGE SCALE GENOMIC DNA]</scope>
    <source>
        <strain evidence="2 3">CECT 7525</strain>
    </source>
</reference>
<dbReference type="Proteomes" id="UP000281564">
    <property type="component" value="Unassembled WGS sequence"/>
</dbReference>
<keyword evidence="1" id="KW-0472">Membrane</keyword>
<keyword evidence="1" id="KW-1133">Transmembrane helix</keyword>
<keyword evidence="1" id="KW-0812">Transmembrane</keyword>
<evidence type="ECO:0000256" key="1">
    <source>
        <dbReference type="SAM" id="Phobius"/>
    </source>
</evidence>
<protein>
    <submittedName>
        <fullName evidence="2">Uncharacterized protein</fullName>
    </submittedName>
</protein>
<feature type="transmembrane region" description="Helical" evidence="1">
    <location>
        <begin position="169"/>
        <end position="189"/>
    </location>
</feature>
<dbReference type="InterPro" id="IPR055946">
    <property type="entry name" value="DUF7524"/>
</dbReference>
<dbReference type="EMBL" id="QMDW01000022">
    <property type="protein sequence ID" value="RJX48327.1"/>
    <property type="molecule type" value="Genomic_DNA"/>
</dbReference>
<dbReference type="OrthoDB" id="282430at2157"/>
<comment type="caution">
    <text evidence="2">The sequence shown here is derived from an EMBL/GenBank/DDBJ whole genome shotgun (WGS) entry which is preliminary data.</text>
</comment>
<accession>A0A3A6QBV3</accession>
<organism evidence="2 3">
    <name type="scientific">Halonotius pteroides</name>
    <dbReference type="NCBI Taxonomy" id="268735"/>
    <lineage>
        <taxon>Archaea</taxon>
        <taxon>Methanobacteriati</taxon>
        <taxon>Methanobacteriota</taxon>
        <taxon>Stenosarchaea group</taxon>
        <taxon>Halobacteria</taxon>
        <taxon>Halobacteriales</taxon>
        <taxon>Haloferacaceae</taxon>
        <taxon>Halonotius</taxon>
    </lineage>
</organism>
<dbReference type="AlphaFoldDB" id="A0A3A6QBV3"/>
<evidence type="ECO:0000313" key="2">
    <source>
        <dbReference type="EMBL" id="RJX48327.1"/>
    </source>
</evidence>
<evidence type="ECO:0000313" key="3">
    <source>
        <dbReference type="Proteomes" id="UP000281564"/>
    </source>
</evidence>
<dbReference type="Pfam" id="PF24368">
    <property type="entry name" value="DUF7524"/>
    <property type="match status" value="1"/>
</dbReference>
<proteinExistence type="predicted"/>
<gene>
    <name evidence="2" type="ORF">DP106_12450</name>
</gene>
<name>A0A3A6QBV3_9EURY</name>
<sequence>MSQLTVSLNEDGLHSITAPDSFETSEPFDVLLNNHSEAVYVHLNLDETLSAVADIRANNHYVEPESKRPVSVAVDPRSTAVTGRLKIATGYGAEVAYTTVTVQPPTDDPKRVTVDESLAKPQREPPTEPTTAEQLAAVAGGSATRLLGGFGLLAVVLAVAIATTLESGVVVAGAVVVLLGVIIAVGLAVRA</sequence>